<dbReference type="EMBL" id="MFZP01000029">
    <property type="protein sequence ID" value="OGK27180.1"/>
    <property type="molecule type" value="Genomic_DNA"/>
</dbReference>
<dbReference type="STRING" id="1802040.A3C28_06595"/>
<gene>
    <name evidence="2" type="ORF">A3C28_06595</name>
</gene>
<dbReference type="Proteomes" id="UP000178597">
    <property type="component" value="Unassembled WGS sequence"/>
</dbReference>
<protein>
    <submittedName>
        <fullName evidence="2">Uncharacterized protein</fullName>
    </submittedName>
</protein>
<name>A0A1F7H708_9BACT</name>
<feature type="signal peptide" evidence="1">
    <location>
        <begin position="1"/>
        <end position="24"/>
    </location>
</feature>
<dbReference type="PROSITE" id="PS51257">
    <property type="entry name" value="PROKAR_LIPOPROTEIN"/>
    <property type="match status" value="1"/>
</dbReference>
<comment type="caution">
    <text evidence="2">The sequence shown here is derived from an EMBL/GenBank/DDBJ whole genome shotgun (WGS) entry which is preliminary data.</text>
</comment>
<evidence type="ECO:0000256" key="1">
    <source>
        <dbReference type="SAM" id="SignalP"/>
    </source>
</evidence>
<evidence type="ECO:0000313" key="2">
    <source>
        <dbReference type="EMBL" id="OGK27180.1"/>
    </source>
</evidence>
<proteinExistence type="predicted"/>
<accession>A0A1F7H708</accession>
<reference evidence="2 3" key="1">
    <citation type="journal article" date="2016" name="Nat. Commun.">
        <title>Thousands of microbial genomes shed light on interconnected biogeochemical processes in an aquifer system.</title>
        <authorList>
            <person name="Anantharaman K."/>
            <person name="Brown C.T."/>
            <person name="Hug L.A."/>
            <person name="Sharon I."/>
            <person name="Castelle C.J."/>
            <person name="Probst A.J."/>
            <person name="Thomas B.C."/>
            <person name="Singh A."/>
            <person name="Wilkins M.J."/>
            <person name="Karaoz U."/>
            <person name="Brodie E.L."/>
            <person name="Williams K.H."/>
            <person name="Hubbard S.S."/>
            <person name="Banfield J.F."/>
        </authorList>
    </citation>
    <scope>NUCLEOTIDE SEQUENCE [LARGE SCALE GENOMIC DNA]</scope>
</reference>
<feature type="chain" id="PRO_5009529250" evidence="1">
    <location>
        <begin position="25"/>
        <end position="281"/>
    </location>
</feature>
<evidence type="ECO:0000313" key="3">
    <source>
        <dbReference type="Proteomes" id="UP000178597"/>
    </source>
</evidence>
<organism evidence="2 3">
    <name type="scientific">Candidatus Roizmanbacteria bacterium RIFCSPHIGHO2_02_FULL_39_9</name>
    <dbReference type="NCBI Taxonomy" id="1802040"/>
    <lineage>
        <taxon>Bacteria</taxon>
        <taxon>Candidatus Roizmaniibacteriota</taxon>
    </lineage>
</organism>
<keyword evidence="1" id="KW-0732">Signal</keyword>
<dbReference type="AlphaFoldDB" id="A0A1F7H708"/>
<sequence length="281" mass="30286">MRLSRVLAPFVLALALACSPPVSNGVETAIPIVVNTPTPGEDLLNPALYPALARHPELSRYRLNQAERIGNLTLLNLSPEISLNKEGISAYLDFLNSLDATTHTASLDSQDVKLDINTRSNIHTVASNTLIIVPSPALPTVSNTEPNFTVGKGNQVHIDSIVHVPQDVSVPTSEQIFASHIATQLCRSNLVHGVDSTSIPQDLQAVYSLAGAVAHCGATGLAAGLITTNNTQPYEALHQNYSQRMDRLSTPSVQGVRLKYTPLPLPVFRRIPGATYFYKVQ</sequence>